<evidence type="ECO:0000256" key="9">
    <source>
        <dbReference type="ARBA" id="ARBA00023136"/>
    </source>
</evidence>
<keyword evidence="5" id="KW-0812">Transmembrane</keyword>
<reference evidence="12 13" key="1">
    <citation type="submission" date="2019-01" db="EMBL/GenBank/DDBJ databases">
        <title>Lacunisphaera sp. strain TWA-58.</title>
        <authorList>
            <person name="Chen W.-M."/>
        </authorList>
    </citation>
    <scope>NUCLEOTIDE SEQUENCE [LARGE SCALE GENOMIC DNA]</scope>
    <source>
        <strain evidence="12 13">TWA-58</strain>
    </source>
</reference>
<protein>
    <recommendedName>
        <fullName evidence="14">TonB-dependent receptor</fullName>
    </recommendedName>
</protein>
<dbReference type="OrthoDB" id="9760333at2"/>
<dbReference type="AlphaFoldDB" id="A0A4Q1CBL9"/>
<evidence type="ECO:0000256" key="10">
    <source>
        <dbReference type="ARBA" id="ARBA00023237"/>
    </source>
</evidence>
<dbReference type="RefSeq" id="WP_129047739.1">
    <property type="nucleotide sequence ID" value="NZ_SDHX01000001.1"/>
</dbReference>
<keyword evidence="8" id="KW-0798">TonB box</keyword>
<dbReference type="InterPro" id="IPR037066">
    <property type="entry name" value="Plug_dom_sf"/>
</dbReference>
<keyword evidence="10" id="KW-0998">Cell outer membrane</keyword>
<organism evidence="12 13">
    <name type="scientific">Oleiharenicola lentus</name>
    <dbReference type="NCBI Taxonomy" id="2508720"/>
    <lineage>
        <taxon>Bacteria</taxon>
        <taxon>Pseudomonadati</taxon>
        <taxon>Verrucomicrobiota</taxon>
        <taxon>Opitutia</taxon>
        <taxon>Opitutales</taxon>
        <taxon>Opitutaceae</taxon>
        <taxon>Oleiharenicola</taxon>
    </lineage>
</organism>
<name>A0A4Q1CBL9_9BACT</name>
<evidence type="ECO:0000256" key="4">
    <source>
        <dbReference type="ARBA" id="ARBA00022496"/>
    </source>
</evidence>
<dbReference type="EMBL" id="SDHX01000001">
    <property type="protein sequence ID" value="RXK56370.1"/>
    <property type="molecule type" value="Genomic_DNA"/>
</dbReference>
<dbReference type="GO" id="GO:0006826">
    <property type="term" value="P:iron ion transport"/>
    <property type="evidence" value="ECO:0007669"/>
    <property type="project" value="UniProtKB-KW"/>
</dbReference>
<sequence>MHLKHNRRRAYPVALLAALALLAQSASLIAQTAPAPAAGQSEEASKLTPEAAKAAAEKEESVLELSPFTVTATEEEGWVATKSLAGSRLKTELKDIAAPVEVLTMEFMNDFALTSAADAAIYTTNVEGAGDNLELGPGAGFGTGFPPPTRVRGLRDATNSREFFESFIPSDNYNLDRVTIASGPNNLLFGSGSPAGTIDSTLKRAQFRDFARVDLQFDSNKSQRYAFDVNQDIIKDKIALRVSHVTEKKNYEYEPAGYDHERYYGALMLRPFKKTTISLHAEKVKVQNIRPQLLLPFDKVSAWSKAGSITSYTHGVNNPIFHNPAAGATWNNAVINNTIWERHNNNVVFVHGATAGSMAGKAYDFNNTVQIKSPKDLPGVDPLNNEADGYTFLDGTYIPVDVDIAGAAKGQKFDADIYNIFITQQIGDNLFIEAAASKESVEDWNVGMGGYIGAYTVHLDSNKFMADGVTANPNAGKMYIQGDPFRTQTLRESEDWRVSASYEFDFLKKDHSWWRNVLGRQRLAALISSRESSNRQQEFFPRIIPVNGVDPVITGHTFTATTVNGWANNSSRIFNQRYYLDTAAGDYSPKSYYDLFGPSYLVDANGKTHVVDMLNTGLTDPEGRRLGNGRTNSFIKSKFDTKQLSYQGFFWNNRLVATLGWREDSANSTGAVTKLDPFRPNPTVPVSALVADTRTGLLPLLQDVAFAPYNSANEQSGTTRTRGFVARPLRDFVRLPLNADISVAWNRSNTFQPDVSNLDPFGNRVKGATGEGEDKSIRLDLMEGKFSVRYTEFENSDGPARAGNVPFNRFRFDLSSILNRVMTLANGSGNTPITGYTNNQGFNTLGSGDPYWVASFRVASGKEWGMDWQVTKNFQLRFNMNTQDVTESDIGLPWWEWLDLEIPKYQALTFPEGGISNPRDLNSNGVIDTWNWNTAWISDSDQRTVAQRYDEVVIRGANGKDIIQSLDGRPNEFVRENRYNVNWMYRFSEGRLKGLSVGGAFRHRAAPVLSFNKKLVNGIGALDIENPFYGKEENLVDLSFNYRRKLNDSFWGVKGYNIGLNIRNVLDDSDLYDKLINVSGVAVRRAKPFEGRTFILSMGFDL</sequence>
<evidence type="ECO:0000313" key="13">
    <source>
        <dbReference type="Proteomes" id="UP000290218"/>
    </source>
</evidence>
<keyword evidence="3" id="KW-1134">Transmembrane beta strand</keyword>
<evidence type="ECO:0000256" key="8">
    <source>
        <dbReference type="ARBA" id="ARBA00023077"/>
    </source>
</evidence>
<comment type="subcellular location">
    <subcellularLocation>
        <location evidence="1">Cell outer membrane</location>
        <topology evidence="1">Multi-pass membrane protein</topology>
    </subcellularLocation>
</comment>
<feature type="chain" id="PRO_5020604135" description="TonB-dependent receptor" evidence="11">
    <location>
        <begin position="31"/>
        <end position="1102"/>
    </location>
</feature>
<evidence type="ECO:0000256" key="5">
    <source>
        <dbReference type="ARBA" id="ARBA00022692"/>
    </source>
</evidence>
<evidence type="ECO:0000256" key="6">
    <source>
        <dbReference type="ARBA" id="ARBA00023004"/>
    </source>
</evidence>
<keyword evidence="2" id="KW-0813">Transport</keyword>
<dbReference type="Proteomes" id="UP000290218">
    <property type="component" value="Unassembled WGS sequence"/>
</dbReference>
<comment type="caution">
    <text evidence="12">The sequence shown here is derived from an EMBL/GenBank/DDBJ whole genome shotgun (WGS) entry which is preliminary data.</text>
</comment>
<keyword evidence="4" id="KW-0410">Iron transport</keyword>
<evidence type="ECO:0000313" key="12">
    <source>
        <dbReference type="EMBL" id="RXK56370.1"/>
    </source>
</evidence>
<evidence type="ECO:0000256" key="11">
    <source>
        <dbReference type="SAM" id="SignalP"/>
    </source>
</evidence>
<dbReference type="GO" id="GO:0009279">
    <property type="term" value="C:cell outer membrane"/>
    <property type="evidence" value="ECO:0007669"/>
    <property type="project" value="UniProtKB-SubCell"/>
</dbReference>
<dbReference type="PANTHER" id="PTHR32552:SF81">
    <property type="entry name" value="TONB-DEPENDENT OUTER MEMBRANE RECEPTOR"/>
    <property type="match status" value="1"/>
</dbReference>
<dbReference type="Gene3D" id="2.40.170.20">
    <property type="entry name" value="TonB-dependent receptor, beta-barrel domain"/>
    <property type="match status" value="1"/>
</dbReference>
<evidence type="ECO:0008006" key="14">
    <source>
        <dbReference type="Google" id="ProtNLM"/>
    </source>
</evidence>
<dbReference type="SUPFAM" id="SSF56935">
    <property type="entry name" value="Porins"/>
    <property type="match status" value="1"/>
</dbReference>
<gene>
    <name evidence="12" type="ORF">ESB00_11015</name>
</gene>
<keyword evidence="13" id="KW-1185">Reference proteome</keyword>
<evidence type="ECO:0000256" key="2">
    <source>
        <dbReference type="ARBA" id="ARBA00022448"/>
    </source>
</evidence>
<feature type="signal peptide" evidence="11">
    <location>
        <begin position="1"/>
        <end position="30"/>
    </location>
</feature>
<keyword evidence="7" id="KW-0406">Ion transport</keyword>
<evidence type="ECO:0000256" key="1">
    <source>
        <dbReference type="ARBA" id="ARBA00004571"/>
    </source>
</evidence>
<dbReference type="InterPro" id="IPR039426">
    <property type="entry name" value="TonB-dep_rcpt-like"/>
</dbReference>
<proteinExistence type="predicted"/>
<keyword evidence="6" id="KW-0408">Iron</keyword>
<dbReference type="Gene3D" id="2.170.130.10">
    <property type="entry name" value="TonB-dependent receptor, plug domain"/>
    <property type="match status" value="1"/>
</dbReference>
<dbReference type="InterPro" id="IPR036942">
    <property type="entry name" value="Beta-barrel_TonB_sf"/>
</dbReference>
<evidence type="ECO:0000256" key="3">
    <source>
        <dbReference type="ARBA" id="ARBA00022452"/>
    </source>
</evidence>
<evidence type="ECO:0000256" key="7">
    <source>
        <dbReference type="ARBA" id="ARBA00023065"/>
    </source>
</evidence>
<accession>A0A4Q1CBL9</accession>
<keyword evidence="11" id="KW-0732">Signal</keyword>
<keyword evidence="9" id="KW-0472">Membrane</keyword>
<dbReference type="PANTHER" id="PTHR32552">
    <property type="entry name" value="FERRICHROME IRON RECEPTOR-RELATED"/>
    <property type="match status" value="1"/>
</dbReference>